<protein>
    <submittedName>
        <fullName evidence="1">Uncharacterized protein</fullName>
    </submittedName>
</protein>
<evidence type="ECO:0000313" key="1">
    <source>
        <dbReference type="EMBL" id="KRR26450.1"/>
    </source>
</evidence>
<sequence length="116" mass="12991">MIGEPISKAFLSFECLFGRGTDPKFTSVSSSEAVMDGSRTERARARAQDLLAQIAPLPDDSELQRLRELSMDYIREAERLERKTVTTQEAGEQISAALDAIAHDFFARALQNKSRR</sequence>
<comment type="caution">
    <text evidence="1">The sequence shown here is derived from an EMBL/GenBank/DDBJ whole genome shotgun (WGS) entry which is preliminary data.</text>
</comment>
<name>A0A0R3N292_9BRAD</name>
<accession>A0A0R3N292</accession>
<organism evidence="1 2">
    <name type="scientific">Bradyrhizobium lablabi</name>
    <dbReference type="NCBI Taxonomy" id="722472"/>
    <lineage>
        <taxon>Bacteria</taxon>
        <taxon>Pseudomonadati</taxon>
        <taxon>Pseudomonadota</taxon>
        <taxon>Alphaproteobacteria</taxon>
        <taxon>Hyphomicrobiales</taxon>
        <taxon>Nitrobacteraceae</taxon>
        <taxon>Bradyrhizobium</taxon>
    </lineage>
</organism>
<gene>
    <name evidence="1" type="ORF">CQ14_02870</name>
</gene>
<dbReference type="Proteomes" id="UP000051660">
    <property type="component" value="Unassembled WGS sequence"/>
</dbReference>
<dbReference type="EMBL" id="LLYB01000046">
    <property type="protein sequence ID" value="KRR26450.1"/>
    <property type="molecule type" value="Genomic_DNA"/>
</dbReference>
<dbReference type="AlphaFoldDB" id="A0A0R3N292"/>
<proteinExistence type="predicted"/>
<reference evidence="1 2" key="1">
    <citation type="submission" date="2014-03" db="EMBL/GenBank/DDBJ databases">
        <title>Bradyrhizobium valentinum sp. nov., isolated from effective nodules of Lupinus mariae-josephae, a lupine endemic of basic-lime soils in Eastern Spain.</title>
        <authorList>
            <person name="Duran D."/>
            <person name="Rey L."/>
            <person name="Navarro A."/>
            <person name="Busquets A."/>
            <person name="Imperial J."/>
            <person name="Ruiz-Argueso T."/>
        </authorList>
    </citation>
    <scope>NUCLEOTIDE SEQUENCE [LARGE SCALE GENOMIC DNA]</scope>
    <source>
        <strain evidence="1 2">CCBAU 23086</strain>
    </source>
</reference>
<evidence type="ECO:0000313" key="2">
    <source>
        <dbReference type="Proteomes" id="UP000051660"/>
    </source>
</evidence>